<dbReference type="PANTHER" id="PTHR45667">
    <property type="entry name" value="S-ADENOSYLMETHIONINE MITOCHONDRIAL CARRIER PROTEIN"/>
    <property type="match status" value="1"/>
</dbReference>
<dbReference type="InterPro" id="IPR023395">
    <property type="entry name" value="MCP_dom_sf"/>
</dbReference>
<evidence type="ECO:0000313" key="11">
    <source>
        <dbReference type="EMBL" id="CEM45252.1"/>
    </source>
</evidence>
<evidence type="ECO:0000256" key="10">
    <source>
        <dbReference type="SAM" id="Phobius"/>
    </source>
</evidence>
<proteinExistence type="inferred from homology"/>
<protein>
    <recommendedName>
        <fullName evidence="12">Mitochondrial carrier protein</fullName>
    </recommendedName>
</protein>
<feature type="transmembrane region" description="Helical" evidence="10">
    <location>
        <begin position="182"/>
        <end position="201"/>
    </location>
</feature>
<dbReference type="GO" id="GO:0016020">
    <property type="term" value="C:membrane"/>
    <property type="evidence" value="ECO:0007669"/>
    <property type="project" value="UniProtKB-SubCell"/>
</dbReference>
<accession>A0A0G4HM95</accession>
<evidence type="ECO:0000256" key="4">
    <source>
        <dbReference type="ARBA" id="ARBA00022692"/>
    </source>
</evidence>
<dbReference type="VEuPathDB" id="CryptoDB:Cvel_1167"/>
<keyword evidence="5" id="KW-0677">Repeat</keyword>
<evidence type="ECO:0000256" key="9">
    <source>
        <dbReference type="RuleBase" id="RU000488"/>
    </source>
</evidence>
<evidence type="ECO:0000256" key="6">
    <source>
        <dbReference type="ARBA" id="ARBA00022989"/>
    </source>
</evidence>
<keyword evidence="6 10" id="KW-1133">Transmembrane helix</keyword>
<feature type="repeat" description="Solcar" evidence="8">
    <location>
        <begin position="119"/>
        <end position="207"/>
    </location>
</feature>
<feature type="transmembrane region" description="Helical" evidence="10">
    <location>
        <begin position="76"/>
        <end position="99"/>
    </location>
</feature>
<dbReference type="PhylomeDB" id="A0A0G4HM95"/>
<evidence type="ECO:0000256" key="3">
    <source>
        <dbReference type="ARBA" id="ARBA00022448"/>
    </source>
</evidence>
<feature type="repeat" description="Solcar" evidence="8">
    <location>
        <begin position="255"/>
        <end position="351"/>
    </location>
</feature>
<evidence type="ECO:0000256" key="5">
    <source>
        <dbReference type="ARBA" id="ARBA00022737"/>
    </source>
</evidence>
<gene>
    <name evidence="11" type="ORF">Cvel_1167</name>
</gene>
<dbReference type="AlphaFoldDB" id="A0A0G4HM95"/>
<comment type="similarity">
    <text evidence="2 9">Belongs to the mitochondrial carrier (TC 2.A.29) family.</text>
</comment>
<reference evidence="11" key="1">
    <citation type="submission" date="2014-11" db="EMBL/GenBank/DDBJ databases">
        <authorList>
            <person name="Otto D Thomas"/>
            <person name="Naeem Raeece"/>
        </authorList>
    </citation>
    <scope>NUCLEOTIDE SEQUENCE</scope>
</reference>
<sequence>MEGLLKPEEWKELRGTMFGGAAAGMVSKVLTHPIDTCKAKLQVQKKGKTGIGAPVGAYKNSFDAFKATWSRSGFRGLYAGFAIAGIGSVPAQCLYFTSYEFFRKVILSRTGGGEKEKEGSFAVDFVSGFLAEAVSCVLWVPIDVSKEQLQTQAELKVTNHTGSFNAIRNIIRHDGLLKIYRGYYATLLSFGPFSAFYFMFYEQFKTLLLQLRGRRPRLSNEQNQGGADSSCENERKVGTSCAEQAAEVAGSSRSLLFGEALVVGTCAGAAASFITTPLDLVKLRLQVQRSAARSASGRQTPFLYNSFWQGMKELLGQEGLLGSFRGAGARMLVFAPSSAIGIATMETLKSWYVRKFEA</sequence>
<dbReference type="Gene3D" id="1.50.40.10">
    <property type="entry name" value="Mitochondrial carrier domain"/>
    <property type="match status" value="2"/>
</dbReference>
<keyword evidence="4 8" id="KW-0812">Transmembrane</keyword>
<evidence type="ECO:0000256" key="2">
    <source>
        <dbReference type="ARBA" id="ARBA00006375"/>
    </source>
</evidence>
<organism evidence="11">
    <name type="scientific">Chromera velia CCMP2878</name>
    <dbReference type="NCBI Taxonomy" id="1169474"/>
    <lineage>
        <taxon>Eukaryota</taxon>
        <taxon>Sar</taxon>
        <taxon>Alveolata</taxon>
        <taxon>Colpodellida</taxon>
        <taxon>Chromeraceae</taxon>
        <taxon>Chromera</taxon>
    </lineage>
</organism>
<dbReference type="PROSITE" id="PS50920">
    <property type="entry name" value="SOLCAR"/>
    <property type="match status" value="3"/>
</dbReference>
<dbReference type="SUPFAM" id="SSF103506">
    <property type="entry name" value="Mitochondrial carrier"/>
    <property type="match status" value="1"/>
</dbReference>
<evidence type="ECO:0008006" key="12">
    <source>
        <dbReference type="Google" id="ProtNLM"/>
    </source>
</evidence>
<dbReference type="InterPro" id="IPR018108">
    <property type="entry name" value="MCP_transmembrane"/>
</dbReference>
<dbReference type="Pfam" id="PF00153">
    <property type="entry name" value="Mito_carr"/>
    <property type="match status" value="3"/>
</dbReference>
<keyword evidence="7 8" id="KW-0472">Membrane</keyword>
<evidence type="ECO:0000256" key="1">
    <source>
        <dbReference type="ARBA" id="ARBA00004141"/>
    </source>
</evidence>
<evidence type="ECO:0000256" key="7">
    <source>
        <dbReference type="ARBA" id="ARBA00023136"/>
    </source>
</evidence>
<evidence type="ECO:0000256" key="8">
    <source>
        <dbReference type="PROSITE-ProRule" id="PRU00282"/>
    </source>
</evidence>
<comment type="subcellular location">
    <subcellularLocation>
        <location evidence="1">Membrane</location>
        <topology evidence="1">Multi-pass membrane protein</topology>
    </subcellularLocation>
</comment>
<feature type="repeat" description="Solcar" evidence="8">
    <location>
        <begin position="11"/>
        <end position="105"/>
    </location>
</feature>
<dbReference type="EMBL" id="CDMZ01003136">
    <property type="protein sequence ID" value="CEM45252.1"/>
    <property type="molecule type" value="Genomic_DNA"/>
</dbReference>
<keyword evidence="3 9" id="KW-0813">Transport</keyword>
<name>A0A0G4HM95_9ALVE</name>